<proteinExistence type="predicted"/>
<evidence type="ECO:0000313" key="3">
    <source>
        <dbReference type="EMBL" id="WSE33079.1"/>
    </source>
</evidence>
<feature type="compositionally biased region" description="Gly residues" evidence="1">
    <location>
        <begin position="136"/>
        <end position="150"/>
    </location>
</feature>
<reference evidence="3 4" key="1">
    <citation type="journal article" date="2015" name="Int. J. Syst. Evol. Microbiol.">
        <title>Amycolatopsis rhabdoformis sp. nov., an actinomycete isolated from a tropical forest soil.</title>
        <authorList>
            <person name="Souza W.R."/>
            <person name="Silva R.E."/>
            <person name="Goodfellow M."/>
            <person name="Busarakam K."/>
            <person name="Figueiro F.S."/>
            <person name="Ferreira D."/>
            <person name="Rodrigues-Filho E."/>
            <person name="Moraes L.A.B."/>
            <person name="Zucchi T.D."/>
        </authorList>
    </citation>
    <scope>NUCLEOTIDE SEQUENCE [LARGE SCALE GENOMIC DNA]</scope>
    <source>
        <strain evidence="3 4">NCIMB 14900</strain>
    </source>
</reference>
<dbReference type="EMBL" id="CP142149">
    <property type="protein sequence ID" value="WSE33079.1"/>
    <property type="molecule type" value="Genomic_DNA"/>
</dbReference>
<feature type="compositionally biased region" description="Low complexity" evidence="1">
    <location>
        <begin position="208"/>
        <end position="235"/>
    </location>
</feature>
<name>A0ABZ1IHR8_9PSEU</name>
<keyword evidence="2" id="KW-0472">Membrane</keyword>
<keyword evidence="2" id="KW-0812">Transmembrane</keyword>
<feature type="compositionally biased region" description="Low complexity" evidence="1">
    <location>
        <begin position="111"/>
        <end position="135"/>
    </location>
</feature>
<feature type="transmembrane region" description="Helical" evidence="2">
    <location>
        <begin position="166"/>
        <end position="188"/>
    </location>
</feature>
<sequence length="335" mass="33816">MTYPPQQPGGYGGAGGYGQQPDPYGQSRPGPGQPPSGPQQQPGYPGGQPFGGQQQPGTWPPQGGYPQSGPQQQPGYPAQQPPPFGQPDPRQQGAPGQFGQQDPYRQGGGTQQYPQQDPYQQGGTQQFGQPDAFQQGGFGDQYGQPGGYQSFGGYNEQPPKKKKTGLIVGIAIGAVVVVGGAIGLVIGLSGDDKGKTDTAAPPAPPAASSPGAGAPHTSAPTRPSTSGSTPSTGGADSPAPGGTQSAQELFQAAATDFTSGDGSALAGLACRSLYNGGAVDIPKTTIELTGAAQETGDTASVRYKATQGTRTANGTMTSKREAGVWCLVDAQADKQ</sequence>
<dbReference type="Proteomes" id="UP001330812">
    <property type="component" value="Chromosome"/>
</dbReference>
<accession>A0ABZ1IHR8</accession>
<feature type="region of interest" description="Disordered" evidence="1">
    <location>
        <begin position="1"/>
        <end position="161"/>
    </location>
</feature>
<feature type="compositionally biased region" description="Low complexity" evidence="1">
    <location>
        <begin position="19"/>
        <end position="30"/>
    </location>
</feature>
<evidence type="ECO:0000256" key="1">
    <source>
        <dbReference type="SAM" id="MobiDB-lite"/>
    </source>
</evidence>
<evidence type="ECO:0000256" key="2">
    <source>
        <dbReference type="SAM" id="Phobius"/>
    </source>
</evidence>
<evidence type="ECO:0000313" key="4">
    <source>
        <dbReference type="Proteomes" id="UP001330812"/>
    </source>
</evidence>
<feature type="region of interest" description="Disordered" evidence="1">
    <location>
        <begin position="191"/>
        <end position="246"/>
    </location>
</feature>
<feature type="compositionally biased region" description="Gly residues" evidence="1">
    <location>
        <begin position="9"/>
        <end position="18"/>
    </location>
</feature>
<gene>
    <name evidence="3" type="ORF">VSH64_13295</name>
</gene>
<protein>
    <submittedName>
        <fullName evidence="3">Uncharacterized protein</fullName>
    </submittedName>
</protein>
<keyword evidence="2" id="KW-1133">Transmembrane helix</keyword>
<keyword evidence="4" id="KW-1185">Reference proteome</keyword>
<feature type="compositionally biased region" description="Low complexity" evidence="1">
    <location>
        <begin position="51"/>
        <end position="78"/>
    </location>
</feature>
<organism evidence="3 4">
    <name type="scientific">Amycolatopsis rhabdoformis</name>
    <dbReference type="NCBI Taxonomy" id="1448059"/>
    <lineage>
        <taxon>Bacteria</taxon>
        <taxon>Bacillati</taxon>
        <taxon>Actinomycetota</taxon>
        <taxon>Actinomycetes</taxon>
        <taxon>Pseudonocardiales</taxon>
        <taxon>Pseudonocardiaceae</taxon>
        <taxon>Amycolatopsis</taxon>
    </lineage>
</organism>
<dbReference type="RefSeq" id="WP_326835883.1">
    <property type="nucleotide sequence ID" value="NZ_CP142149.1"/>
</dbReference>